<dbReference type="Proteomes" id="UP001596456">
    <property type="component" value="Unassembled WGS sequence"/>
</dbReference>
<keyword evidence="2" id="KW-0812">Transmembrane</keyword>
<dbReference type="InterPro" id="IPR021830">
    <property type="entry name" value="DUF3422"/>
</dbReference>
<feature type="region of interest" description="Disordered" evidence="1">
    <location>
        <begin position="1"/>
        <end position="21"/>
    </location>
</feature>
<feature type="transmembrane region" description="Helical" evidence="2">
    <location>
        <begin position="403"/>
        <end position="420"/>
    </location>
</feature>
<protein>
    <submittedName>
        <fullName evidence="3">DUF3422 family protein</fullName>
    </submittedName>
</protein>
<evidence type="ECO:0000256" key="1">
    <source>
        <dbReference type="SAM" id="MobiDB-lite"/>
    </source>
</evidence>
<proteinExistence type="predicted"/>
<dbReference type="RefSeq" id="WP_377355663.1">
    <property type="nucleotide sequence ID" value="NZ_JBHTCM010000004.1"/>
</dbReference>
<keyword evidence="4" id="KW-1185">Reference proteome</keyword>
<keyword evidence="2" id="KW-0472">Membrane</keyword>
<feature type="compositionally biased region" description="Low complexity" evidence="1">
    <location>
        <begin position="1"/>
        <end position="11"/>
    </location>
</feature>
<dbReference type="Pfam" id="PF11902">
    <property type="entry name" value="DUF3422"/>
    <property type="match status" value="1"/>
</dbReference>
<dbReference type="EMBL" id="JBHTCM010000004">
    <property type="protein sequence ID" value="MFC7331717.1"/>
    <property type="molecule type" value="Genomic_DNA"/>
</dbReference>
<name>A0ABW2KNZ8_9PROT</name>
<gene>
    <name evidence="3" type="ORF">ACFQPS_00950</name>
</gene>
<reference evidence="4" key="1">
    <citation type="journal article" date="2019" name="Int. J. Syst. Evol. Microbiol.">
        <title>The Global Catalogue of Microorganisms (GCM) 10K type strain sequencing project: providing services to taxonomists for standard genome sequencing and annotation.</title>
        <authorList>
            <consortium name="The Broad Institute Genomics Platform"/>
            <consortium name="The Broad Institute Genome Sequencing Center for Infectious Disease"/>
            <person name="Wu L."/>
            <person name="Ma J."/>
        </authorList>
    </citation>
    <scope>NUCLEOTIDE SEQUENCE [LARGE SCALE GENOMIC DNA]</scope>
    <source>
        <strain evidence="4">CGMCC 1.16275</strain>
    </source>
</reference>
<keyword evidence="2" id="KW-1133">Transmembrane helix</keyword>
<evidence type="ECO:0000313" key="4">
    <source>
        <dbReference type="Proteomes" id="UP001596456"/>
    </source>
</evidence>
<sequence length="431" mass="47604">MDVQVQPVAQHHPQRRRLNDEVHARPSLYVRTPSRVTHLAILTGEPASLEREMVAELCRCHGVPPPGPGDRHMLARIGTRQLKWERHTEFTSITVAADGLAGDDDWSALGPELEAWAARLPGERLVAVHVRVEPGAGQAHWQERISILFPSGEAVGSSVYAGDALAWTDFRIRPDGFSRMLLRDVRLLTPDRTGRLVQRLVELETYRMMALLSLPLAQEVGGQLSAMEHRLSEIVSSTARALTPDAEQGLLNELTLLAAEAEALASRTRYRFSATTAYAELISRRLDELREERIGGLQRIGSFLSRRFFPAVRTCEAVGRRQSELGEGLARASGMLRTRVDVRLAEQNAGVLRSMDRRTKAQLRIQQTVEGLSVFAISYYAVGLLKYVVDGLPALGIPVSKELFAAIAAPVVVGAVWLAVRRLKEALMAKG</sequence>
<accession>A0ABW2KNZ8</accession>
<evidence type="ECO:0000313" key="3">
    <source>
        <dbReference type="EMBL" id="MFC7331717.1"/>
    </source>
</evidence>
<organism evidence="3 4">
    <name type="scientific">Rhodocista pekingensis</name>
    <dbReference type="NCBI Taxonomy" id="201185"/>
    <lineage>
        <taxon>Bacteria</taxon>
        <taxon>Pseudomonadati</taxon>
        <taxon>Pseudomonadota</taxon>
        <taxon>Alphaproteobacteria</taxon>
        <taxon>Rhodospirillales</taxon>
        <taxon>Azospirillaceae</taxon>
        <taxon>Rhodocista</taxon>
    </lineage>
</organism>
<evidence type="ECO:0000256" key="2">
    <source>
        <dbReference type="SAM" id="Phobius"/>
    </source>
</evidence>
<comment type="caution">
    <text evidence="3">The sequence shown here is derived from an EMBL/GenBank/DDBJ whole genome shotgun (WGS) entry which is preliminary data.</text>
</comment>